<organism evidence="1 2">
    <name type="scientific">Dioscorea cayennensis subsp. rotundata</name>
    <name type="common">White Guinea yam</name>
    <name type="synonym">Dioscorea rotundata</name>
    <dbReference type="NCBI Taxonomy" id="55577"/>
    <lineage>
        <taxon>Eukaryota</taxon>
        <taxon>Viridiplantae</taxon>
        <taxon>Streptophyta</taxon>
        <taxon>Embryophyta</taxon>
        <taxon>Tracheophyta</taxon>
        <taxon>Spermatophyta</taxon>
        <taxon>Magnoliopsida</taxon>
        <taxon>Liliopsida</taxon>
        <taxon>Dioscoreales</taxon>
        <taxon>Dioscoreaceae</taxon>
        <taxon>Dioscorea</taxon>
    </lineage>
</organism>
<dbReference type="RefSeq" id="XP_039123418.1">
    <property type="nucleotide sequence ID" value="XM_039267484.1"/>
</dbReference>
<dbReference type="AlphaFoldDB" id="A0AB40B8W9"/>
<keyword evidence="1" id="KW-1185">Reference proteome</keyword>
<accession>A0AB40B8W9</accession>
<evidence type="ECO:0000313" key="2">
    <source>
        <dbReference type="RefSeq" id="XP_039123418.1"/>
    </source>
</evidence>
<gene>
    <name evidence="2" type="primary">LOC120260041</name>
</gene>
<reference evidence="2" key="1">
    <citation type="submission" date="2025-08" db="UniProtKB">
        <authorList>
            <consortium name="RefSeq"/>
        </authorList>
    </citation>
    <scope>IDENTIFICATION</scope>
</reference>
<sequence length="152" mass="17696">MAVAVRLKEIMQPDFSQGHEISSCKPFRMCISDDDLKDFDSDDGERSDMSPGKGTRFSCADFDLSDSESFEEEGYLKITLHLPYKKSYEESILFEYELERETKVKEAVRCKLSSLEASLRFENDFALIRVATFVRERKEANVRLDKQHTRKM</sequence>
<name>A0AB40B8W9_DIOCR</name>
<protein>
    <submittedName>
        <fullName evidence="2">Uncharacterized protein LOC120260041</fullName>
    </submittedName>
</protein>
<dbReference type="GeneID" id="120260041"/>
<evidence type="ECO:0000313" key="1">
    <source>
        <dbReference type="Proteomes" id="UP001515500"/>
    </source>
</evidence>
<proteinExistence type="predicted"/>
<dbReference type="Proteomes" id="UP001515500">
    <property type="component" value="Chromosome 5"/>
</dbReference>